<dbReference type="EMBL" id="JAYMYQ010000001">
    <property type="protein sequence ID" value="KAK7359317.1"/>
    <property type="molecule type" value="Genomic_DNA"/>
</dbReference>
<accession>A0AAN9MW64</accession>
<keyword evidence="2" id="KW-1185">Reference proteome</keyword>
<organism evidence="1 2">
    <name type="scientific">Canavalia gladiata</name>
    <name type="common">Sword bean</name>
    <name type="synonym">Dolichos gladiatus</name>
    <dbReference type="NCBI Taxonomy" id="3824"/>
    <lineage>
        <taxon>Eukaryota</taxon>
        <taxon>Viridiplantae</taxon>
        <taxon>Streptophyta</taxon>
        <taxon>Embryophyta</taxon>
        <taxon>Tracheophyta</taxon>
        <taxon>Spermatophyta</taxon>
        <taxon>Magnoliopsida</taxon>
        <taxon>eudicotyledons</taxon>
        <taxon>Gunneridae</taxon>
        <taxon>Pentapetalae</taxon>
        <taxon>rosids</taxon>
        <taxon>fabids</taxon>
        <taxon>Fabales</taxon>
        <taxon>Fabaceae</taxon>
        <taxon>Papilionoideae</taxon>
        <taxon>50 kb inversion clade</taxon>
        <taxon>NPAAA clade</taxon>
        <taxon>indigoferoid/millettioid clade</taxon>
        <taxon>Phaseoleae</taxon>
        <taxon>Canavalia</taxon>
    </lineage>
</organism>
<name>A0AAN9MW64_CANGL</name>
<evidence type="ECO:0000313" key="1">
    <source>
        <dbReference type="EMBL" id="KAK7359317.1"/>
    </source>
</evidence>
<protein>
    <submittedName>
        <fullName evidence="1">Uncharacterized protein</fullName>
    </submittedName>
</protein>
<proteinExistence type="predicted"/>
<gene>
    <name evidence="1" type="ORF">VNO77_01272</name>
</gene>
<dbReference type="Proteomes" id="UP001367508">
    <property type="component" value="Unassembled WGS sequence"/>
</dbReference>
<reference evidence="1 2" key="1">
    <citation type="submission" date="2024-01" db="EMBL/GenBank/DDBJ databases">
        <title>The genomes of 5 underutilized Papilionoideae crops provide insights into root nodulation and disease resistanc.</title>
        <authorList>
            <person name="Jiang F."/>
        </authorList>
    </citation>
    <scope>NUCLEOTIDE SEQUENCE [LARGE SCALE GENOMIC DNA]</scope>
    <source>
        <strain evidence="1">LVBAO_FW01</strain>
        <tissue evidence="1">Leaves</tissue>
    </source>
</reference>
<evidence type="ECO:0000313" key="2">
    <source>
        <dbReference type="Proteomes" id="UP001367508"/>
    </source>
</evidence>
<dbReference type="AlphaFoldDB" id="A0AAN9MW64"/>
<sequence length="135" mass="15334">MAVGVHQPRRPLSSTLEPDFSHETQLEIFFFVAQAVDKLFKIGGDLTAQVVVMRYSSKGPQQKRVRLSQEVQGLKLLISMADAAPVGAQIWCRMTDWRYEIEFGVSNLKPGQIRQSRGQVNQNLNEVIFDVVLRF</sequence>
<comment type="caution">
    <text evidence="1">The sequence shown here is derived from an EMBL/GenBank/DDBJ whole genome shotgun (WGS) entry which is preliminary data.</text>
</comment>